<proteinExistence type="predicted"/>
<dbReference type="OrthoDB" id="1001830at2759"/>
<protein>
    <submittedName>
        <fullName evidence="1">Uncharacterized protein</fullName>
    </submittedName>
</protein>
<organism evidence="1 2">
    <name type="scientific">Gossypium gossypioides</name>
    <name type="common">Mexican cotton</name>
    <name type="synonym">Selera gossypioides</name>
    <dbReference type="NCBI Taxonomy" id="34282"/>
    <lineage>
        <taxon>Eukaryota</taxon>
        <taxon>Viridiplantae</taxon>
        <taxon>Streptophyta</taxon>
        <taxon>Embryophyta</taxon>
        <taxon>Tracheophyta</taxon>
        <taxon>Spermatophyta</taxon>
        <taxon>Magnoliopsida</taxon>
        <taxon>eudicotyledons</taxon>
        <taxon>Gunneridae</taxon>
        <taxon>Pentapetalae</taxon>
        <taxon>rosids</taxon>
        <taxon>malvids</taxon>
        <taxon>Malvales</taxon>
        <taxon>Malvaceae</taxon>
        <taxon>Malvoideae</taxon>
        <taxon>Gossypium</taxon>
    </lineage>
</organism>
<dbReference type="AlphaFoldDB" id="A0A7J9CZU7"/>
<sequence length="97" mass="10908">MILNTFSLIDAKRTLCIILAIEAHEDMLVWGGEASGEFSARSAYKLSQKNPMGPNVYALQIVNEPEKISLIKTKKVVEWKKHLGTVIKINFDGAYDR</sequence>
<evidence type="ECO:0000313" key="1">
    <source>
        <dbReference type="EMBL" id="MBA0753834.1"/>
    </source>
</evidence>
<keyword evidence="2" id="KW-1185">Reference proteome</keyword>
<gene>
    <name evidence="1" type="ORF">Gogos_020200</name>
</gene>
<evidence type="ECO:0000313" key="2">
    <source>
        <dbReference type="Proteomes" id="UP000593579"/>
    </source>
</evidence>
<accession>A0A7J9CZU7</accession>
<name>A0A7J9CZU7_GOSGO</name>
<dbReference type="EMBL" id="JABEZY010258284">
    <property type="protein sequence ID" value="MBA0753834.1"/>
    <property type="molecule type" value="Genomic_DNA"/>
</dbReference>
<dbReference type="Proteomes" id="UP000593579">
    <property type="component" value="Unassembled WGS sequence"/>
</dbReference>
<reference evidence="1 2" key="1">
    <citation type="journal article" date="2019" name="Genome Biol. Evol.">
        <title>Insights into the evolution of the New World diploid cottons (Gossypium, subgenus Houzingenia) based on genome sequencing.</title>
        <authorList>
            <person name="Grover C.E."/>
            <person name="Arick M.A. 2nd"/>
            <person name="Thrash A."/>
            <person name="Conover J.L."/>
            <person name="Sanders W.S."/>
            <person name="Peterson D.G."/>
            <person name="Frelichowski J.E."/>
            <person name="Scheffler J.A."/>
            <person name="Scheffler B.E."/>
            <person name="Wendel J.F."/>
        </authorList>
    </citation>
    <scope>NUCLEOTIDE SEQUENCE [LARGE SCALE GENOMIC DNA]</scope>
    <source>
        <strain evidence="1">5</strain>
        <tissue evidence="1">Leaf</tissue>
    </source>
</reference>
<comment type="caution">
    <text evidence="1">The sequence shown here is derived from an EMBL/GenBank/DDBJ whole genome shotgun (WGS) entry which is preliminary data.</text>
</comment>